<keyword evidence="1" id="KW-0732">Signal</keyword>
<name>A0A220XII0_NILLU</name>
<evidence type="ECO:0008006" key="3">
    <source>
        <dbReference type="Google" id="ProtNLM"/>
    </source>
</evidence>
<sequence length="101" mass="11094">MKSVYGLMLLMIWAGLEITEVVSTGKFDFGVFDVNGDKKLDQSDLDGLRNFATFKAHFTNEAEISAIIDVLNKALSGKTSISSTDWNSATIQHDYEAKISA</sequence>
<feature type="chain" id="PRO_5012962579" description="EF-hand domain-containing protein" evidence="1">
    <location>
        <begin position="25"/>
        <end position="101"/>
    </location>
</feature>
<dbReference type="EMBL" id="MF278715">
    <property type="protein sequence ID" value="ASL05021.1"/>
    <property type="molecule type" value="mRNA"/>
</dbReference>
<evidence type="ECO:0000313" key="2">
    <source>
        <dbReference type="EMBL" id="ASL05021.1"/>
    </source>
</evidence>
<dbReference type="InterPro" id="IPR018247">
    <property type="entry name" value="EF_Hand_1_Ca_BS"/>
</dbReference>
<feature type="signal peptide" evidence="1">
    <location>
        <begin position="1"/>
        <end position="24"/>
    </location>
</feature>
<reference evidence="2" key="1">
    <citation type="submission" date="2017-06" db="EMBL/GenBank/DDBJ databases">
        <title>Secretome analysis and in planta expression of salivary proteins reveals a potential large effector repertoire of the brown planthopper, Nilaparvata lugens.</title>
        <authorList>
            <person name="Rao W."/>
            <person name="Zheng X."/>
            <person name="Liu B."/>
            <person name="Du B."/>
            <person name="He G."/>
        </authorList>
    </citation>
    <scope>NUCLEOTIDE SEQUENCE</scope>
</reference>
<proteinExistence type="evidence at transcript level"/>
<evidence type="ECO:0000256" key="1">
    <source>
        <dbReference type="SAM" id="SignalP"/>
    </source>
</evidence>
<dbReference type="PROSITE" id="PS00018">
    <property type="entry name" value="EF_HAND_1"/>
    <property type="match status" value="1"/>
</dbReference>
<dbReference type="AlphaFoldDB" id="A0A220XII0"/>
<accession>A0A220XII0</accession>
<protein>
    <recommendedName>
        <fullName evidence="3">EF-hand domain-containing protein</fullName>
    </recommendedName>
</protein>
<organism evidence="2">
    <name type="scientific">Nilaparvata lugens</name>
    <name type="common">Brown planthopper</name>
    <dbReference type="NCBI Taxonomy" id="108931"/>
    <lineage>
        <taxon>Eukaryota</taxon>
        <taxon>Metazoa</taxon>
        <taxon>Ecdysozoa</taxon>
        <taxon>Arthropoda</taxon>
        <taxon>Hexapoda</taxon>
        <taxon>Insecta</taxon>
        <taxon>Pterygota</taxon>
        <taxon>Neoptera</taxon>
        <taxon>Paraneoptera</taxon>
        <taxon>Hemiptera</taxon>
        <taxon>Auchenorrhyncha</taxon>
        <taxon>Fulgoroidea</taxon>
        <taxon>Delphacidae</taxon>
        <taxon>Delphacinae</taxon>
        <taxon>Nilaparvata</taxon>
    </lineage>
</organism>